<protein>
    <recommendedName>
        <fullName evidence="4">ABC-type phosphate transport system substrate-binding protein</fullName>
    </recommendedName>
</protein>
<dbReference type="RefSeq" id="WP_253884641.1">
    <property type="nucleotide sequence ID" value="NZ_BAAAVB010000002.1"/>
</dbReference>
<reference evidence="2 3" key="1">
    <citation type="submission" date="2022-06" db="EMBL/GenBank/DDBJ databases">
        <title>Genomic Encyclopedia of Archaeal and Bacterial Type Strains, Phase II (KMG-II): from individual species to whole genera.</title>
        <authorList>
            <person name="Goeker M."/>
        </authorList>
    </citation>
    <scope>NUCLEOTIDE SEQUENCE [LARGE SCALE GENOMIC DNA]</scope>
    <source>
        <strain evidence="2 3">DSM 44255</strain>
    </source>
</reference>
<evidence type="ECO:0000313" key="2">
    <source>
        <dbReference type="EMBL" id="MCP2267723.1"/>
    </source>
</evidence>
<comment type="caution">
    <text evidence="2">The sequence shown here is derived from an EMBL/GenBank/DDBJ whole genome shotgun (WGS) entry which is preliminary data.</text>
</comment>
<sequence>MKKAGLVALAITLLAGSTAGADPVGAPTYREWAGTGIATTEGLFNGLSESVTRSRTKIIGSYDTTGSPTITPRANCVVPRTHTIAAKDGCLQFARAGTYNTITEDAVYFPIGLAPITYAAAENTIVPKDLHTQYLGALYKCQIPDSPYQPLLPRYGSTVRTEFIRTMFWNVSDGPDFTTRFPCIKDTVNGVPIEENNGAQLTLPNQLIPYGVPGYLAQLNGLVPGNNGGAGIGRLDEISSVRIDPAIPVSAISYVTHESGNRDLTDAQLKRIYTCLDPSYSPVLPQYGSWVRQGFLAKVGIPDGPDLSTTYPCVRDQGVEHDDATVLTRPGAIVPFSVQSYVDQVNTLFDDTRTRTLIGRIGGVNPVAGKRTHLGHGVYAVVPKALATKAAPVFGEGGLVCARGAVLRYWGFVDELGCGRPFPGSLDPRAHLPRG</sequence>
<dbReference type="EMBL" id="JAMTCO010000001">
    <property type="protein sequence ID" value="MCP2267723.1"/>
    <property type="molecule type" value="Genomic_DNA"/>
</dbReference>
<proteinExistence type="predicted"/>
<organism evidence="2 3">
    <name type="scientific">Actinokineospora diospyrosa</name>
    <dbReference type="NCBI Taxonomy" id="103728"/>
    <lineage>
        <taxon>Bacteria</taxon>
        <taxon>Bacillati</taxon>
        <taxon>Actinomycetota</taxon>
        <taxon>Actinomycetes</taxon>
        <taxon>Pseudonocardiales</taxon>
        <taxon>Pseudonocardiaceae</taxon>
        <taxon>Actinokineospora</taxon>
    </lineage>
</organism>
<feature type="chain" id="PRO_5045366669" description="ABC-type phosphate transport system substrate-binding protein" evidence="1">
    <location>
        <begin position="22"/>
        <end position="435"/>
    </location>
</feature>
<evidence type="ECO:0000256" key="1">
    <source>
        <dbReference type="SAM" id="SignalP"/>
    </source>
</evidence>
<evidence type="ECO:0000313" key="3">
    <source>
        <dbReference type="Proteomes" id="UP001205185"/>
    </source>
</evidence>
<keyword evidence="1" id="KW-0732">Signal</keyword>
<evidence type="ECO:0008006" key="4">
    <source>
        <dbReference type="Google" id="ProtNLM"/>
    </source>
</evidence>
<accession>A0ABT1I522</accession>
<gene>
    <name evidence="2" type="ORF">LV75_000205</name>
</gene>
<keyword evidence="3" id="KW-1185">Reference proteome</keyword>
<name>A0ABT1I522_9PSEU</name>
<feature type="signal peptide" evidence="1">
    <location>
        <begin position="1"/>
        <end position="21"/>
    </location>
</feature>
<dbReference type="Proteomes" id="UP001205185">
    <property type="component" value="Unassembled WGS sequence"/>
</dbReference>